<reference evidence="3" key="1">
    <citation type="journal article" date="2016" name="Genome Announc.">
        <title>Genome sequence of Ustilaginoidea virens IPU010, a rice pathogenic fungus causing false smut.</title>
        <authorList>
            <person name="Kumagai T."/>
            <person name="Ishii T."/>
            <person name="Terai G."/>
            <person name="Umemura M."/>
            <person name="Machida M."/>
            <person name="Asai K."/>
        </authorList>
    </citation>
    <scope>NUCLEOTIDE SEQUENCE [LARGE SCALE GENOMIC DNA]</scope>
    <source>
        <strain evidence="3">IPU010</strain>
    </source>
</reference>
<evidence type="ECO:0000313" key="2">
    <source>
        <dbReference type="EMBL" id="GAO15989.1"/>
    </source>
</evidence>
<organism evidence="2 3">
    <name type="scientific">Ustilaginoidea virens</name>
    <name type="common">Rice false smut fungus</name>
    <name type="synonym">Villosiclava virens</name>
    <dbReference type="NCBI Taxonomy" id="1159556"/>
    <lineage>
        <taxon>Eukaryota</taxon>
        <taxon>Fungi</taxon>
        <taxon>Dikarya</taxon>
        <taxon>Ascomycota</taxon>
        <taxon>Pezizomycotina</taxon>
        <taxon>Sordariomycetes</taxon>
        <taxon>Hypocreomycetidae</taxon>
        <taxon>Hypocreales</taxon>
        <taxon>Clavicipitaceae</taxon>
        <taxon>Ustilaginoidea</taxon>
    </lineage>
</organism>
<feature type="compositionally biased region" description="Polar residues" evidence="1">
    <location>
        <begin position="472"/>
        <end position="481"/>
    </location>
</feature>
<feature type="region of interest" description="Disordered" evidence="1">
    <location>
        <begin position="1"/>
        <end position="52"/>
    </location>
</feature>
<feature type="compositionally biased region" description="Polar residues" evidence="1">
    <location>
        <begin position="215"/>
        <end position="224"/>
    </location>
</feature>
<comment type="caution">
    <text evidence="2">The sequence shown here is derived from an EMBL/GenBank/DDBJ whole genome shotgun (WGS) entry which is preliminary data.</text>
</comment>
<feature type="compositionally biased region" description="Basic and acidic residues" evidence="1">
    <location>
        <begin position="136"/>
        <end position="170"/>
    </location>
</feature>
<protein>
    <submittedName>
        <fullName evidence="2">Uncharacterized protein</fullName>
    </submittedName>
</protein>
<feature type="compositionally biased region" description="Low complexity" evidence="1">
    <location>
        <begin position="313"/>
        <end position="324"/>
    </location>
</feature>
<feature type="compositionally biased region" description="Low complexity" evidence="1">
    <location>
        <begin position="8"/>
        <end position="17"/>
    </location>
</feature>
<evidence type="ECO:0000256" key="1">
    <source>
        <dbReference type="SAM" id="MobiDB-lite"/>
    </source>
</evidence>
<dbReference type="AlphaFoldDB" id="A0A1B5KY45"/>
<feature type="compositionally biased region" description="Basic residues" evidence="1">
    <location>
        <begin position="18"/>
        <end position="27"/>
    </location>
</feature>
<feature type="region of interest" description="Disordered" evidence="1">
    <location>
        <begin position="136"/>
        <end position="183"/>
    </location>
</feature>
<feature type="region of interest" description="Disordered" evidence="1">
    <location>
        <begin position="195"/>
        <end position="503"/>
    </location>
</feature>
<name>A0A1B5KY45_USTVR</name>
<feature type="region of interest" description="Disordered" evidence="1">
    <location>
        <begin position="566"/>
        <end position="587"/>
    </location>
</feature>
<evidence type="ECO:0000313" key="3">
    <source>
        <dbReference type="Proteomes" id="UP000054053"/>
    </source>
</evidence>
<feature type="compositionally biased region" description="Basic and acidic residues" evidence="1">
    <location>
        <begin position="291"/>
        <end position="309"/>
    </location>
</feature>
<feature type="compositionally biased region" description="Basic and acidic residues" evidence="1">
    <location>
        <begin position="418"/>
        <end position="445"/>
    </location>
</feature>
<sequence length="603" mass="66538">MSVYMPIRSGLGSNGRSGSKKSTKRAKTGGLGRDFEPASQISLSYPDSVRSGMSRDSEFISYKITALDSLAPRPTLRYASSAKLATPRATVSVTAEPRKMSLGETVAADQDHANSRRRINELADGLDAKDLRELMERDNRRRERKRLQEQEGMERRLASRTERQRREQLEAIKSVTPLPQNLERGVMGRELAGLSAEPASTVVTSSKRRALAMPPTSSWGSMDRTQPLDLFHRPETSPQDEQAPSDVEHAQPRVANPAEPNEPLLALPEGSELDGLARSKNSRSKSTLGSDKSRPADEECGRKNSESSHKIGSRLSLSSLLKWGSKGKRHSGPSSFSNASREEMHVGATPSKPAQAEALARLQGEDMSIPTNHLTGRPASSVPKRTKSRFREDLPEFPISPPDSRVQSPEDDFPLPRLPEKPLDVDLRPTPPSRHDTPPCTERSKGTQSAEPHLSMSLASIDSEGSWLSGRVGSSKTTMKQESCMRANRREYAHPSDSPTSLAREELAMTDDEYSSRFMLDRNSGVLTSGRRSGEYCPSIDEEDISTAEKAKWGQVGARPEVVQFHNHDRDTMHSRQGLVNIDSEDEEDADMLVPNCLTLRNS</sequence>
<gene>
    <name evidence="2" type="ORF">UVI_02055690</name>
</gene>
<feature type="compositionally biased region" description="Low complexity" evidence="1">
    <location>
        <begin position="255"/>
        <end position="269"/>
    </location>
</feature>
<dbReference type="Proteomes" id="UP000054053">
    <property type="component" value="Unassembled WGS sequence"/>
</dbReference>
<proteinExistence type="predicted"/>
<dbReference type="EMBL" id="BBTG02000046">
    <property type="protein sequence ID" value="GAO15989.1"/>
    <property type="molecule type" value="Genomic_DNA"/>
</dbReference>
<accession>A0A1B5KY45</accession>